<feature type="signal peptide" evidence="1">
    <location>
        <begin position="1"/>
        <end position="28"/>
    </location>
</feature>
<evidence type="ECO:0000256" key="1">
    <source>
        <dbReference type="SAM" id="SignalP"/>
    </source>
</evidence>
<dbReference type="RefSeq" id="WP_091449839.1">
    <property type="nucleotide sequence ID" value="NZ_FMZZ01000004.1"/>
</dbReference>
<organism evidence="2 3">
    <name type="scientific">Actinokineospora iranica</name>
    <dbReference type="NCBI Taxonomy" id="1271860"/>
    <lineage>
        <taxon>Bacteria</taxon>
        <taxon>Bacillati</taxon>
        <taxon>Actinomycetota</taxon>
        <taxon>Actinomycetes</taxon>
        <taxon>Pseudonocardiales</taxon>
        <taxon>Pseudonocardiaceae</taxon>
        <taxon>Actinokineospora</taxon>
    </lineage>
</organism>
<protein>
    <recommendedName>
        <fullName evidence="4">NlpC/P60 family protein</fullName>
    </recommendedName>
</protein>
<dbReference type="Gene3D" id="3.90.1720.10">
    <property type="entry name" value="endopeptidase domain like (from Nostoc punctiforme)"/>
    <property type="match status" value="1"/>
</dbReference>
<keyword evidence="1" id="KW-0732">Signal</keyword>
<proteinExistence type="predicted"/>
<dbReference type="OrthoDB" id="9815928at2"/>
<sequence>MKSTHGRGNRLVRAILATLVATTALTGAALSTDNDRLHEARHSTPVDRGKLPALTTTAAPITGEEVLARAKHWVDLAVPYDSGATFEGYRQDCSGFVSMAWKADRNHTTNDLDTVSHRIDKDDLRPGDILLWKNPNWPAEAGHVRVFGGWVDQARDKHWVYEQNPPHTVRRDYRWTDTAAHYQPYRYHQLI</sequence>
<dbReference type="AlphaFoldDB" id="A0A1G6PA96"/>
<name>A0A1G6PA96_9PSEU</name>
<dbReference type="InterPro" id="IPR038765">
    <property type="entry name" value="Papain-like_cys_pep_sf"/>
</dbReference>
<dbReference type="Proteomes" id="UP000199501">
    <property type="component" value="Unassembled WGS sequence"/>
</dbReference>
<dbReference type="EMBL" id="FMZZ01000004">
    <property type="protein sequence ID" value="SDC76416.1"/>
    <property type="molecule type" value="Genomic_DNA"/>
</dbReference>
<evidence type="ECO:0000313" key="3">
    <source>
        <dbReference type="Proteomes" id="UP000199501"/>
    </source>
</evidence>
<dbReference type="SUPFAM" id="SSF54001">
    <property type="entry name" value="Cysteine proteinases"/>
    <property type="match status" value="1"/>
</dbReference>
<accession>A0A1G6PA96</accession>
<evidence type="ECO:0008006" key="4">
    <source>
        <dbReference type="Google" id="ProtNLM"/>
    </source>
</evidence>
<evidence type="ECO:0000313" key="2">
    <source>
        <dbReference type="EMBL" id="SDC76416.1"/>
    </source>
</evidence>
<gene>
    <name evidence="2" type="ORF">SAMN05216174_104169</name>
</gene>
<dbReference type="STRING" id="1271860.SAMN05216174_104169"/>
<reference evidence="3" key="1">
    <citation type="submission" date="2016-10" db="EMBL/GenBank/DDBJ databases">
        <authorList>
            <person name="Varghese N."/>
            <person name="Submissions S."/>
        </authorList>
    </citation>
    <scope>NUCLEOTIDE SEQUENCE [LARGE SCALE GENOMIC DNA]</scope>
    <source>
        <strain evidence="3">IBRC-M 10403</strain>
    </source>
</reference>
<feature type="chain" id="PRO_5039242849" description="NlpC/P60 family protein" evidence="1">
    <location>
        <begin position="29"/>
        <end position="191"/>
    </location>
</feature>
<keyword evidence="3" id="KW-1185">Reference proteome</keyword>